<dbReference type="EMBL" id="SRLO01000729">
    <property type="protein sequence ID" value="TNN47673.1"/>
    <property type="molecule type" value="Genomic_DNA"/>
</dbReference>
<sequence length="79" mass="8900">MKAMAGYYLYRSSALSYSWTYIGAAVSASRRPHAFSDTPAIREAAAGGRRSGATRGRRWEEKRVGFREASEVLRFWTCC</sequence>
<name>A0A4Z2G470_9TELE</name>
<accession>A0A4Z2G470</accession>
<keyword evidence="2" id="KW-1185">Reference proteome</keyword>
<reference evidence="1 2" key="1">
    <citation type="submission" date="2019-03" db="EMBL/GenBank/DDBJ databases">
        <title>First draft genome of Liparis tanakae, snailfish: a comprehensive survey of snailfish specific genes.</title>
        <authorList>
            <person name="Kim W."/>
            <person name="Song I."/>
            <person name="Jeong J.-H."/>
            <person name="Kim D."/>
            <person name="Kim S."/>
            <person name="Ryu S."/>
            <person name="Song J.Y."/>
            <person name="Lee S.K."/>
        </authorList>
    </citation>
    <scope>NUCLEOTIDE SEQUENCE [LARGE SCALE GENOMIC DNA]</scope>
    <source>
        <tissue evidence="1">Muscle</tissue>
    </source>
</reference>
<dbReference type="Proteomes" id="UP000314294">
    <property type="component" value="Unassembled WGS sequence"/>
</dbReference>
<gene>
    <name evidence="1" type="ORF">EYF80_042116</name>
</gene>
<evidence type="ECO:0000313" key="2">
    <source>
        <dbReference type="Proteomes" id="UP000314294"/>
    </source>
</evidence>
<comment type="caution">
    <text evidence="1">The sequence shown here is derived from an EMBL/GenBank/DDBJ whole genome shotgun (WGS) entry which is preliminary data.</text>
</comment>
<dbReference type="AlphaFoldDB" id="A0A4Z2G470"/>
<evidence type="ECO:0000313" key="1">
    <source>
        <dbReference type="EMBL" id="TNN47673.1"/>
    </source>
</evidence>
<protein>
    <submittedName>
        <fullName evidence="1">Uncharacterized protein</fullName>
    </submittedName>
</protein>
<organism evidence="1 2">
    <name type="scientific">Liparis tanakae</name>
    <name type="common">Tanaka's snailfish</name>
    <dbReference type="NCBI Taxonomy" id="230148"/>
    <lineage>
        <taxon>Eukaryota</taxon>
        <taxon>Metazoa</taxon>
        <taxon>Chordata</taxon>
        <taxon>Craniata</taxon>
        <taxon>Vertebrata</taxon>
        <taxon>Euteleostomi</taxon>
        <taxon>Actinopterygii</taxon>
        <taxon>Neopterygii</taxon>
        <taxon>Teleostei</taxon>
        <taxon>Neoteleostei</taxon>
        <taxon>Acanthomorphata</taxon>
        <taxon>Eupercaria</taxon>
        <taxon>Perciformes</taxon>
        <taxon>Cottioidei</taxon>
        <taxon>Cottales</taxon>
        <taxon>Liparidae</taxon>
        <taxon>Liparis</taxon>
    </lineage>
</organism>
<proteinExistence type="predicted"/>